<dbReference type="Proteomes" id="UP000824469">
    <property type="component" value="Unassembled WGS sequence"/>
</dbReference>
<proteinExistence type="predicted"/>
<dbReference type="AlphaFoldDB" id="A0AA38H0R1"/>
<evidence type="ECO:0000313" key="1">
    <source>
        <dbReference type="EMBL" id="KAH9332053.1"/>
    </source>
</evidence>
<feature type="non-terminal residue" evidence="1">
    <location>
        <position position="1"/>
    </location>
</feature>
<reference evidence="1 2" key="1">
    <citation type="journal article" date="2021" name="Nat. Plants">
        <title>The Taxus genome provides insights into paclitaxel biosynthesis.</title>
        <authorList>
            <person name="Xiong X."/>
            <person name="Gou J."/>
            <person name="Liao Q."/>
            <person name="Li Y."/>
            <person name="Zhou Q."/>
            <person name="Bi G."/>
            <person name="Li C."/>
            <person name="Du R."/>
            <person name="Wang X."/>
            <person name="Sun T."/>
            <person name="Guo L."/>
            <person name="Liang H."/>
            <person name="Lu P."/>
            <person name="Wu Y."/>
            <person name="Zhang Z."/>
            <person name="Ro D.K."/>
            <person name="Shang Y."/>
            <person name="Huang S."/>
            <person name="Yan J."/>
        </authorList>
    </citation>
    <scope>NUCLEOTIDE SEQUENCE [LARGE SCALE GENOMIC DNA]</scope>
    <source>
        <strain evidence="1">Ta-2019</strain>
    </source>
</reference>
<sequence length="129" mass="14093">MAQDSGVICTVLKVSEGKERLFGRKVKASACVHQYAAAPRLLSSCARFFMRYYSKKNLLLHAASASTEVSNIIADISTLTSELVDEEDITFAVAGLSDEDSRVLSAVETILLSQNRGVVKAKENYLTFL</sequence>
<name>A0AA38H0R1_TAXCH</name>
<protein>
    <submittedName>
        <fullName evidence="1">Uncharacterized protein</fullName>
    </submittedName>
</protein>
<accession>A0AA38H0R1</accession>
<organism evidence="1 2">
    <name type="scientific">Taxus chinensis</name>
    <name type="common">Chinese yew</name>
    <name type="synonym">Taxus wallichiana var. chinensis</name>
    <dbReference type="NCBI Taxonomy" id="29808"/>
    <lineage>
        <taxon>Eukaryota</taxon>
        <taxon>Viridiplantae</taxon>
        <taxon>Streptophyta</taxon>
        <taxon>Embryophyta</taxon>
        <taxon>Tracheophyta</taxon>
        <taxon>Spermatophyta</taxon>
        <taxon>Pinopsida</taxon>
        <taxon>Pinidae</taxon>
        <taxon>Conifers II</taxon>
        <taxon>Cupressales</taxon>
        <taxon>Taxaceae</taxon>
        <taxon>Taxus</taxon>
    </lineage>
</organism>
<keyword evidence="2" id="KW-1185">Reference proteome</keyword>
<gene>
    <name evidence="1" type="ORF">KI387_004161</name>
</gene>
<comment type="caution">
    <text evidence="1">The sequence shown here is derived from an EMBL/GenBank/DDBJ whole genome shotgun (WGS) entry which is preliminary data.</text>
</comment>
<evidence type="ECO:0000313" key="2">
    <source>
        <dbReference type="Proteomes" id="UP000824469"/>
    </source>
</evidence>
<dbReference type="EMBL" id="JAHRHJ020000001">
    <property type="protein sequence ID" value="KAH9332053.1"/>
    <property type="molecule type" value="Genomic_DNA"/>
</dbReference>